<keyword evidence="2" id="KW-1185">Reference proteome</keyword>
<gene>
    <name evidence="1" type="ORF">PFISCL1PPCAC_23684</name>
</gene>
<feature type="non-terminal residue" evidence="1">
    <location>
        <position position="195"/>
    </location>
</feature>
<evidence type="ECO:0000313" key="2">
    <source>
        <dbReference type="Proteomes" id="UP001432322"/>
    </source>
</evidence>
<dbReference type="EMBL" id="BTSY01000006">
    <property type="protein sequence ID" value="GMT32387.1"/>
    <property type="molecule type" value="Genomic_DNA"/>
</dbReference>
<dbReference type="Proteomes" id="UP001432322">
    <property type="component" value="Unassembled WGS sequence"/>
</dbReference>
<protein>
    <submittedName>
        <fullName evidence="1">Uncharacterized protein</fullName>
    </submittedName>
</protein>
<accession>A0AAV5WMY0</accession>
<organism evidence="1 2">
    <name type="scientific">Pristionchus fissidentatus</name>
    <dbReference type="NCBI Taxonomy" id="1538716"/>
    <lineage>
        <taxon>Eukaryota</taxon>
        <taxon>Metazoa</taxon>
        <taxon>Ecdysozoa</taxon>
        <taxon>Nematoda</taxon>
        <taxon>Chromadorea</taxon>
        <taxon>Rhabditida</taxon>
        <taxon>Rhabditina</taxon>
        <taxon>Diplogasteromorpha</taxon>
        <taxon>Diplogasteroidea</taxon>
        <taxon>Neodiplogasteridae</taxon>
        <taxon>Pristionchus</taxon>
    </lineage>
</organism>
<evidence type="ECO:0000313" key="1">
    <source>
        <dbReference type="EMBL" id="GMT32387.1"/>
    </source>
</evidence>
<comment type="caution">
    <text evidence="1">The sequence shown here is derived from an EMBL/GenBank/DDBJ whole genome shotgun (WGS) entry which is preliminary data.</text>
</comment>
<reference evidence="1" key="1">
    <citation type="submission" date="2023-10" db="EMBL/GenBank/DDBJ databases">
        <title>Genome assembly of Pristionchus species.</title>
        <authorList>
            <person name="Yoshida K."/>
            <person name="Sommer R.J."/>
        </authorList>
    </citation>
    <scope>NUCLEOTIDE SEQUENCE</scope>
    <source>
        <strain evidence="1">RS5133</strain>
    </source>
</reference>
<dbReference type="AlphaFoldDB" id="A0AAV5WMY0"/>
<name>A0AAV5WMY0_9BILA</name>
<proteinExistence type="predicted"/>
<sequence length="195" mass="21991">MSILLLVEGLLCDSPHAVVEIVEIIDSDSLVHRLDFVRAHLHESDGECRRLSLCHYGDDRLCWQIRLELSIGMRQTRTHDAGSIEDEFDGSLVDALPRKHVRVLVQQSECGDVSTVADLDKLHHVVVTSDQFNVILALDELEVFLLGEDIVEIRLDHGVLLEKLLSDAFLHGILELSGARDVLFIVEFLEHRVSE</sequence>